<dbReference type="Gramene" id="A04p10970.2_BraZ1">
    <property type="protein sequence ID" value="A04p10970.2_BraZ1.CDS.1"/>
    <property type="gene ID" value="A04g10970.2_BraZ1"/>
</dbReference>
<proteinExistence type="predicted"/>
<dbReference type="EMBL" id="LS974620">
    <property type="protein sequence ID" value="CAG7906196.1"/>
    <property type="molecule type" value="Genomic_DNA"/>
</dbReference>
<evidence type="ECO:0000313" key="2">
    <source>
        <dbReference type="EMBL" id="VDD11839.1"/>
    </source>
</evidence>
<dbReference type="AlphaFoldDB" id="A0A3P6CWR5"/>
<organism evidence="2">
    <name type="scientific">Brassica campestris</name>
    <name type="common">Field mustard</name>
    <dbReference type="NCBI Taxonomy" id="3711"/>
    <lineage>
        <taxon>Eukaryota</taxon>
        <taxon>Viridiplantae</taxon>
        <taxon>Streptophyta</taxon>
        <taxon>Embryophyta</taxon>
        <taxon>Tracheophyta</taxon>
        <taxon>Spermatophyta</taxon>
        <taxon>Magnoliopsida</taxon>
        <taxon>eudicotyledons</taxon>
        <taxon>Gunneridae</taxon>
        <taxon>Pentapetalae</taxon>
        <taxon>rosids</taxon>
        <taxon>malvids</taxon>
        <taxon>Brassicales</taxon>
        <taxon>Brassicaceae</taxon>
        <taxon>Brassiceae</taxon>
        <taxon>Brassica</taxon>
    </lineage>
</organism>
<sequence>MVTGPRLPFVARSFFRLGWECSSSSDRFSWSFNLNSLEAFVPSHNILHMA</sequence>
<evidence type="ECO:0000313" key="1">
    <source>
        <dbReference type="EMBL" id="CAG7906196.1"/>
    </source>
</evidence>
<name>A0A3P6CWR5_BRACM</name>
<protein>
    <submittedName>
        <fullName evidence="1">Uncharacterized protein</fullName>
    </submittedName>
</protein>
<accession>A0A3P6CWR5</accession>
<reference evidence="2" key="1">
    <citation type="submission" date="2018-11" db="EMBL/GenBank/DDBJ databases">
        <authorList>
            <consortium name="Genoscope - CEA"/>
            <person name="William W."/>
        </authorList>
    </citation>
    <scope>NUCLEOTIDE SEQUENCE</scope>
</reference>
<gene>
    <name evidence="2" type="ORF">BRAA04T16664Z</name>
    <name evidence="1" type="ORF">BRAPAZ1V2_A04P10970.2</name>
</gene>
<dbReference type="Proteomes" id="UP000694005">
    <property type="component" value="Chromosome A04"/>
</dbReference>
<dbReference type="EMBL" id="LR031576">
    <property type="protein sequence ID" value="VDD11839.1"/>
    <property type="molecule type" value="Genomic_DNA"/>
</dbReference>